<evidence type="ECO:0000256" key="1">
    <source>
        <dbReference type="SAM" id="Coils"/>
    </source>
</evidence>
<evidence type="ECO:0000313" key="2">
    <source>
        <dbReference type="EMBL" id="KAK8584030.1"/>
    </source>
</evidence>
<reference evidence="2 3" key="1">
    <citation type="journal article" date="2024" name="G3 (Bethesda)">
        <title>Genome assembly of Hibiscus sabdariffa L. provides insights into metabolisms of medicinal natural products.</title>
        <authorList>
            <person name="Kim T."/>
        </authorList>
    </citation>
    <scope>NUCLEOTIDE SEQUENCE [LARGE SCALE GENOMIC DNA]</scope>
    <source>
        <strain evidence="2">TK-2024</strain>
        <tissue evidence="2">Old leaves</tissue>
    </source>
</reference>
<comment type="caution">
    <text evidence="2">The sequence shown here is derived from an EMBL/GenBank/DDBJ whole genome shotgun (WGS) entry which is preliminary data.</text>
</comment>
<keyword evidence="1" id="KW-0175">Coiled coil</keyword>
<dbReference type="Proteomes" id="UP001472677">
    <property type="component" value="Unassembled WGS sequence"/>
</dbReference>
<dbReference type="EMBL" id="JBBPBM010000005">
    <property type="protein sequence ID" value="KAK8584030.1"/>
    <property type="molecule type" value="Genomic_DNA"/>
</dbReference>
<sequence>MIRLQECYDNLVNENQMQSEEKEGFLSEQEKEIERIEENFEKKKASESEIEDEKMEMLKKIEMEKKKKEEVEREKRKMKIFLKEKKNRVQLKRI</sequence>
<keyword evidence="3" id="KW-1185">Reference proteome</keyword>
<accession>A0ABR2FQ04</accession>
<organism evidence="2 3">
    <name type="scientific">Hibiscus sabdariffa</name>
    <name type="common">roselle</name>
    <dbReference type="NCBI Taxonomy" id="183260"/>
    <lineage>
        <taxon>Eukaryota</taxon>
        <taxon>Viridiplantae</taxon>
        <taxon>Streptophyta</taxon>
        <taxon>Embryophyta</taxon>
        <taxon>Tracheophyta</taxon>
        <taxon>Spermatophyta</taxon>
        <taxon>Magnoliopsida</taxon>
        <taxon>eudicotyledons</taxon>
        <taxon>Gunneridae</taxon>
        <taxon>Pentapetalae</taxon>
        <taxon>rosids</taxon>
        <taxon>malvids</taxon>
        <taxon>Malvales</taxon>
        <taxon>Malvaceae</taxon>
        <taxon>Malvoideae</taxon>
        <taxon>Hibiscus</taxon>
    </lineage>
</organism>
<name>A0ABR2FQ04_9ROSI</name>
<protein>
    <submittedName>
        <fullName evidence="2">Uncharacterized protein</fullName>
    </submittedName>
</protein>
<gene>
    <name evidence="2" type="ORF">V6N12_068281</name>
</gene>
<feature type="coiled-coil region" evidence="1">
    <location>
        <begin position="19"/>
        <end position="88"/>
    </location>
</feature>
<evidence type="ECO:0000313" key="3">
    <source>
        <dbReference type="Proteomes" id="UP001472677"/>
    </source>
</evidence>
<proteinExistence type="predicted"/>